<dbReference type="SUPFAM" id="SSF46689">
    <property type="entry name" value="Homeodomain-like"/>
    <property type="match status" value="1"/>
</dbReference>
<evidence type="ECO:0000256" key="3">
    <source>
        <dbReference type="ARBA" id="ARBA00023163"/>
    </source>
</evidence>
<feature type="domain" description="HTH araC/xylS-type" evidence="4">
    <location>
        <begin position="213"/>
        <end position="311"/>
    </location>
</feature>
<sequence length="320" mass="35627">MVRIDSIEGYLRLFEGPEWSKTSIGEGYDCRLGDEAGHGNIRVFGNVESVCYLEMDFCYSSDMAFFFSVEEPYVEISVNLDAADSKSPDGRRLKVERGANCHVNLGDRKALRVFPSGTRFRKGSLVIRERFLRERVPGFLGERMADTATGARPGRTADPRIAVLAKQLGHFPLHAPFGTIYLEAKALEAVALLQDGAARAWPGKPKEEVEHLRSAVMFAKMNYREDLRIQDICERFNLNRNKLQEGFLLLTGLTVHELVLSVRVQEASFMLADSDAPIPEVARRVGFGSAKSLYDAFAKFLGTPPGQVRKALKGSSRMSS</sequence>
<keyword evidence="2" id="KW-0238">DNA-binding</keyword>
<dbReference type="PANTHER" id="PTHR47893">
    <property type="entry name" value="REGULATORY PROTEIN PCHR"/>
    <property type="match status" value="1"/>
</dbReference>
<organism evidence="5 6">
    <name type="scientific">Paraeggerthella hongkongensis</name>
    <dbReference type="NCBI Taxonomy" id="230658"/>
    <lineage>
        <taxon>Bacteria</taxon>
        <taxon>Bacillati</taxon>
        <taxon>Actinomycetota</taxon>
        <taxon>Coriobacteriia</taxon>
        <taxon>Eggerthellales</taxon>
        <taxon>Eggerthellaceae</taxon>
        <taxon>Paraeggerthella</taxon>
    </lineage>
</organism>
<dbReference type="InterPro" id="IPR018060">
    <property type="entry name" value="HTH_AraC"/>
</dbReference>
<dbReference type="AlphaFoldDB" id="A0A3N0BJ40"/>
<comment type="caution">
    <text evidence="5">The sequence shown here is derived from an EMBL/GenBank/DDBJ whole genome shotgun (WGS) entry which is preliminary data.</text>
</comment>
<dbReference type="GO" id="GO:0003700">
    <property type="term" value="F:DNA-binding transcription factor activity"/>
    <property type="evidence" value="ECO:0007669"/>
    <property type="project" value="InterPro"/>
</dbReference>
<dbReference type="RefSeq" id="WP_123191220.1">
    <property type="nucleotide sequence ID" value="NZ_QICD01000002.1"/>
</dbReference>
<dbReference type="PANTHER" id="PTHR47893:SF1">
    <property type="entry name" value="REGULATORY PROTEIN PCHR"/>
    <property type="match status" value="1"/>
</dbReference>
<dbReference type="SMART" id="SM00342">
    <property type="entry name" value="HTH_ARAC"/>
    <property type="match status" value="1"/>
</dbReference>
<keyword evidence="3" id="KW-0804">Transcription</keyword>
<dbReference type="PROSITE" id="PS00041">
    <property type="entry name" value="HTH_ARAC_FAMILY_1"/>
    <property type="match status" value="1"/>
</dbReference>
<dbReference type="GO" id="GO:0043565">
    <property type="term" value="F:sequence-specific DNA binding"/>
    <property type="evidence" value="ECO:0007669"/>
    <property type="project" value="InterPro"/>
</dbReference>
<accession>A0A3N0BJ40</accession>
<evidence type="ECO:0000259" key="4">
    <source>
        <dbReference type="PROSITE" id="PS01124"/>
    </source>
</evidence>
<reference evidence="6" key="1">
    <citation type="submission" date="2018-05" db="EMBL/GenBank/DDBJ databases">
        <title>Genome Sequencing of selected type strains of the family Eggerthellaceae.</title>
        <authorList>
            <person name="Danylec N."/>
            <person name="Stoll D.A."/>
            <person name="Doetsch A."/>
            <person name="Huch M."/>
        </authorList>
    </citation>
    <scope>NUCLEOTIDE SEQUENCE [LARGE SCALE GENOMIC DNA]</scope>
    <source>
        <strain evidence="6">DSM 16106</strain>
    </source>
</reference>
<dbReference type="Gene3D" id="1.10.10.60">
    <property type="entry name" value="Homeodomain-like"/>
    <property type="match status" value="1"/>
</dbReference>
<dbReference type="Pfam" id="PF12833">
    <property type="entry name" value="HTH_18"/>
    <property type="match status" value="1"/>
</dbReference>
<keyword evidence="1" id="KW-0805">Transcription regulation</keyword>
<dbReference type="InterPro" id="IPR018062">
    <property type="entry name" value="HTH_AraC-typ_CS"/>
</dbReference>
<keyword evidence="6" id="KW-1185">Reference proteome</keyword>
<dbReference type="EMBL" id="QICD01000002">
    <property type="protein sequence ID" value="RNL48292.1"/>
    <property type="molecule type" value="Genomic_DNA"/>
</dbReference>
<evidence type="ECO:0000313" key="6">
    <source>
        <dbReference type="Proteomes" id="UP000278632"/>
    </source>
</evidence>
<dbReference type="InterPro" id="IPR009057">
    <property type="entry name" value="Homeodomain-like_sf"/>
</dbReference>
<dbReference type="InterPro" id="IPR053142">
    <property type="entry name" value="PchR_regulatory_protein"/>
</dbReference>
<gene>
    <name evidence="5" type="ORF">DMP08_01350</name>
</gene>
<evidence type="ECO:0000313" key="5">
    <source>
        <dbReference type="EMBL" id="RNL48292.1"/>
    </source>
</evidence>
<proteinExistence type="predicted"/>
<dbReference type="PROSITE" id="PS01124">
    <property type="entry name" value="HTH_ARAC_FAMILY_2"/>
    <property type="match status" value="1"/>
</dbReference>
<protein>
    <recommendedName>
        <fullName evidence="4">HTH araC/xylS-type domain-containing protein</fullName>
    </recommendedName>
</protein>
<dbReference type="OrthoDB" id="9814125at2"/>
<dbReference type="Proteomes" id="UP000278632">
    <property type="component" value="Unassembled WGS sequence"/>
</dbReference>
<evidence type="ECO:0000256" key="1">
    <source>
        <dbReference type="ARBA" id="ARBA00023015"/>
    </source>
</evidence>
<evidence type="ECO:0000256" key="2">
    <source>
        <dbReference type="ARBA" id="ARBA00023125"/>
    </source>
</evidence>
<name>A0A3N0BJ40_9ACTN</name>